<name>A0A6I9T2X7_SESIN</name>
<dbReference type="FunCoup" id="A0A6I9T2X7">
    <property type="interactions" value="1"/>
</dbReference>
<keyword evidence="2" id="KW-1003">Cell membrane</keyword>
<keyword evidence="7" id="KW-1133">Transmembrane helix</keyword>
<feature type="transmembrane region" description="Helical" evidence="7">
    <location>
        <begin position="165"/>
        <end position="187"/>
    </location>
</feature>
<protein>
    <submittedName>
        <fullName evidence="10">17.7 kDa class I heat shock protein-like</fullName>
    </submittedName>
</protein>
<organism evidence="9 10">
    <name type="scientific">Sesamum indicum</name>
    <name type="common">Oriental sesame</name>
    <name type="synonym">Sesamum orientale</name>
    <dbReference type="NCBI Taxonomy" id="4182"/>
    <lineage>
        <taxon>Eukaryota</taxon>
        <taxon>Viridiplantae</taxon>
        <taxon>Streptophyta</taxon>
        <taxon>Embryophyta</taxon>
        <taxon>Tracheophyta</taxon>
        <taxon>Spermatophyta</taxon>
        <taxon>Magnoliopsida</taxon>
        <taxon>eudicotyledons</taxon>
        <taxon>Gunneridae</taxon>
        <taxon>Pentapetalae</taxon>
        <taxon>asterids</taxon>
        <taxon>lamiids</taxon>
        <taxon>Lamiales</taxon>
        <taxon>Pedaliaceae</taxon>
        <taxon>Sesamum</taxon>
    </lineage>
</organism>
<reference evidence="10" key="1">
    <citation type="submission" date="2025-08" db="UniProtKB">
        <authorList>
            <consortium name="RefSeq"/>
        </authorList>
    </citation>
    <scope>IDENTIFICATION</scope>
</reference>
<comment type="subcellular location">
    <subcellularLocation>
        <location evidence="1">Cell membrane</location>
        <topology evidence="1">Single-pass membrane protein</topology>
    </subcellularLocation>
</comment>
<dbReference type="RefSeq" id="XP_011077911.1">
    <property type="nucleotide sequence ID" value="XM_011079609.2"/>
</dbReference>
<evidence type="ECO:0000256" key="6">
    <source>
        <dbReference type="SAM" id="MobiDB-lite"/>
    </source>
</evidence>
<keyword evidence="9" id="KW-1185">Reference proteome</keyword>
<dbReference type="SUPFAM" id="SSF49764">
    <property type="entry name" value="HSP20-like chaperones"/>
    <property type="match status" value="1"/>
</dbReference>
<dbReference type="InterPro" id="IPR002068">
    <property type="entry name" value="A-crystallin/Hsp20_dom"/>
</dbReference>
<dbReference type="Proteomes" id="UP000504604">
    <property type="component" value="Linkage group LG5"/>
</dbReference>
<evidence type="ECO:0000256" key="7">
    <source>
        <dbReference type="SAM" id="Phobius"/>
    </source>
</evidence>
<dbReference type="InterPro" id="IPR008978">
    <property type="entry name" value="HSP20-like_chaperone"/>
</dbReference>
<dbReference type="PANTHER" id="PTHR43670:SF114">
    <property type="entry name" value="OS05G0592000 PROTEIN"/>
    <property type="match status" value="1"/>
</dbReference>
<keyword evidence="3" id="KW-0611">Plant defense</keyword>
<comment type="similarity">
    <text evidence="4 5">Belongs to the small heat shock protein (HSP20) family.</text>
</comment>
<feature type="region of interest" description="Disordered" evidence="6">
    <location>
        <begin position="106"/>
        <end position="152"/>
    </location>
</feature>
<dbReference type="KEGG" id="sind:105161795"/>
<evidence type="ECO:0000256" key="4">
    <source>
        <dbReference type="PROSITE-ProRule" id="PRU00285"/>
    </source>
</evidence>
<evidence type="ECO:0000256" key="2">
    <source>
        <dbReference type="ARBA" id="ARBA00022475"/>
    </source>
</evidence>
<feature type="domain" description="SHSP" evidence="8">
    <location>
        <begin position="9"/>
        <end position="116"/>
    </location>
</feature>
<dbReference type="GO" id="GO:0006952">
    <property type="term" value="P:defense response"/>
    <property type="evidence" value="ECO:0007669"/>
    <property type="project" value="UniProtKB-KW"/>
</dbReference>
<proteinExistence type="inferred from homology"/>
<accession>A0A6I9T2X7</accession>
<gene>
    <name evidence="10" type="primary">LOC105161795</name>
</gene>
<keyword evidence="7" id="KW-0472">Membrane</keyword>
<dbReference type="GO" id="GO:0034605">
    <property type="term" value="P:cellular response to heat"/>
    <property type="evidence" value="ECO:0007669"/>
    <property type="project" value="TreeGrafter"/>
</dbReference>
<evidence type="ECO:0000256" key="3">
    <source>
        <dbReference type="ARBA" id="ARBA00022821"/>
    </source>
</evidence>
<dbReference type="InParanoid" id="A0A6I9T2X7"/>
<evidence type="ECO:0000259" key="8">
    <source>
        <dbReference type="PROSITE" id="PS01031"/>
    </source>
</evidence>
<evidence type="ECO:0000256" key="5">
    <source>
        <dbReference type="RuleBase" id="RU003616"/>
    </source>
</evidence>
<evidence type="ECO:0000313" key="9">
    <source>
        <dbReference type="Proteomes" id="UP000504604"/>
    </source>
</evidence>
<dbReference type="AlphaFoldDB" id="A0A6I9T2X7"/>
<dbReference type="CDD" id="cd06464">
    <property type="entry name" value="ACD_sHsps-like"/>
    <property type="match status" value="1"/>
</dbReference>
<dbReference type="PROSITE" id="PS01031">
    <property type="entry name" value="SHSP"/>
    <property type="match status" value="1"/>
</dbReference>
<evidence type="ECO:0000256" key="1">
    <source>
        <dbReference type="ARBA" id="ARBA00004162"/>
    </source>
</evidence>
<dbReference type="Pfam" id="PF00011">
    <property type="entry name" value="HSP20"/>
    <property type="match status" value="1"/>
</dbReference>
<dbReference type="GeneID" id="105161795"/>
<dbReference type="GO" id="GO:0005886">
    <property type="term" value="C:plasma membrane"/>
    <property type="evidence" value="ECO:0007669"/>
    <property type="project" value="UniProtKB-SubCell"/>
</dbReference>
<dbReference type="Gene3D" id="2.60.40.790">
    <property type="match status" value="1"/>
</dbReference>
<sequence>MERKANEAAAAYEEFEPFCKWQRKQDYDILEIHLQEFKREQLKVQISNYGILKISGERTTSDASRKTRFYKEVPVPGSKYDTPAIRAKFVNGCLYITLPKWKNSAPDITEPKMEQTPKRPAELAAEDQPKASPDPKEHAVRSSGGSECEFQSRKRAELGRRMGKVAVSLAATAAAVAVLVAYVVYMYKATVGEVDDD</sequence>
<dbReference type="OrthoDB" id="1431247at2759"/>
<keyword evidence="7" id="KW-0812">Transmembrane</keyword>
<dbReference type="PANTHER" id="PTHR43670">
    <property type="entry name" value="HEAT SHOCK PROTEIN 26"/>
    <property type="match status" value="1"/>
</dbReference>
<evidence type="ECO:0000313" key="10">
    <source>
        <dbReference type="RefSeq" id="XP_011077911.1"/>
    </source>
</evidence>
<feature type="compositionally biased region" description="Basic and acidic residues" evidence="6">
    <location>
        <begin position="109"/>
        <end position="140"/>
    </location>
</feature>